<keyword evidence="2" id="KW-0813">Transport</keyword>
<dbReference type="Gene3D" id="3.30.70.1450">
    <property type="entry name" value="Regulator of K+ conductance, C-terminal domain"/>
    <property type="match status" value="1"/>
</dbReference>
<evidence type="ECO:0000256" key="1">
    <source>
        <dbReference type="ARBA" id="ARBA00004141"/>
    </source>
</evidence>
<dbReference type="Proteomes" id="UP000003277">
    <property type="component" value="Unassembled WGS sequence"/>
</dbReference>
<dbReference type="PANTHER" id="PTHR45711">
    <property type="entry name" value="CHLORIDE CHANNEL PROTEIN"/>
    <property type="match status" value="1"/>
</dbReference>
<evidence type="ECO:0000256" key="7">
    <source>
        <dbReference type="ARBA" id="ARBA00023214"/>
    </source>
</evidence>
<evidence type="ECO:0000313" key="11">
    <source>
        <dbReference type="Proteomes" id="UP000003277"/>
    </source>
</evidence>
<name>H1D329_9FIRM</name>
<dbReference type="InterPro" id="IPR014743">
    <property type="entry name" value="Cl-channel_core"/>
</dbReference>
<evidence type="ECO:0000256" key="5">
    <source>
        <dbReference type="ARBA" id="ARBA00023065"/>
    </source>
</evidence>
<comment type="subcellular location">
    <subcellularLocation>
        <location evidence="1">Membrane</location>
        <topology evidence="1">Multi-pass membrane protein</topology>
    </subcellularLocation>
</comment>
<dbReference type="InterPro" id="IPR006037">
    <property type="entry name" value="RCK_C"/>
</dbReference>
<keyword evidence="11" id="KW-1185">Reference proteome</keyword>
<feature type="transmembrane region" description="Helical" evidence="8">
    <location>
        <begin position="350"/>
        <end position="371"/>
    </location>
</feature>
<dbReference type="eggNOG" id="COG0038">
    <property type="taxonomic scope" value="Bacteria"/>
</dbReference>
<feature type="transmembrane region" description="Helical" evidence="8">
    <location>
        <begin position="383"/>
        <end position="408"/>
    </location>
</feature>
<evidence type="ECO:0000256" key="6">
    <source>
        <dbReference type="ARBA" id="ARBA00023136"/>
    </source>
</evidence>
<dbReference type="RefSeq" id="WP_008860509.1">
    <property type="nucleotide sequence ID" value="NZ_JH591190.1"/>
</dbReference>
<feature type="transmembrane region" description="Helical" evidence="8">
    <location>
        <begin position="249"/>
        <end position="268"/>
    </location>
</feature>
<keyword evidence="6 8" id="KW-0472">Membrane</keyword>
<dbReference type="HOGENOM" id="CLU_015263_7_4_9"/>
<dbReference type="SUPFAM" id="SSF116726">
    <property type="entry name" value="TrkA C-terminal domain-like"/>
    <property type="match status" value="1"/>
</dbReference>
<dbReference type="eggNOG" id="COG0569">
    <property type="taxonomic scope" value="Bacteria"/>
</dbReference>
<dbReference type="GO" id="GO:0006813">
    <property type="term" value="P:potassium ion transport"/>
    <property type="evidence" value="ECO:0007669"/>
    <property type="project" value="InterPro"/>
</dbReference>
<accession>H1D329</accession>
<feature type="transmembrane region" description="Helical" evidence="8">
    <location>
        <begin position="289"/>
        <end position="307"/>
    </location>
</feature>
<keyword evidence="3 8" id="KW-0812">Transmembrane</keyword>
<feature type="transmembrane region" description="Helical" evidence="8">
    <location>
        <begin position="127"/>
        <end position="145"/>
    </location>
</feature>
<gene>
    <name evidence="10" type="ORF">HMPREF9453_02017</name>
</gene>
<dbReference type="EMBL" id="ADLT01000071">
    <property type="protein sequence ID" value="EHO62062.1"/>
    <property type="molecule type" value="Genomic_DNA"/>
</dbReference>
<feature type="transmembrane region" description="Helical" evidence="8">
    <location>
        <begin position="319"/>
        <end position="338"/>
    </location>
</feature>
<comment type="caution">
    <text evidence="10">The sequence shown here is derived from an EMBL/GenBank/DDBJ whole genome shotgun (WGS) entry which is preliminary data.</text>
</comment>
<feature type="transmembrane region" description="Helical" evidence="8">
    <location>
        <begin position="77"/>
        <end position="95"/>
    </location>
</feature>
<dbReference type="GO" id="GO:0005886">
    <property type="term" value="C:plasma membrane"/>
    <property type="evidence" value="ECO:0007669"/>
    <property type="project" value="TreeGrafter"/>
</dbReference>
<dbReference type="InterPro" id="IPR036721">
    <property type="entry name" value="RCK_C_sf"/>
</dbReference>
<feature type="transmembrane region" description="Helical" evidence="8">
    <location>
        <begin position="207"/>
        <end position="229"/>
    </location>
</feature>
<evidence type="ECO:0000256" key="3">
    <source>
        <dbReference type="ARBA" id="ARBA00022692"/>
    </source>
</evidence>
<keyword evidence="4 8" id="KW-1133">Transmembrane helix</keyword>
<evidence type="ECO:0000256" key="8">
    <source>
        <dbReference type="SAM" id="Phobius"/>
    </source>
</evidence>
<feature type="domain" description="RCK C-terminal" evidence="9">
    <location>
        <begin position="448"/>
        <end position="531"/>
    </location>
</feature>
<dbReference type="InterPro" id="IPR001807">
    <property type="entry name" value="ClC"/>
</dbReference>
<evidence type="ECO:0000256" key="2">
    <source>
        <dbReference type="ARBA" id="ARBA00022448"/>
    </source>
</evidence>
<keyword evidence="5" id="KW-0406">Ion transport</keyword>
<organism evidence="10 11">
    <name type="scientific">Dialister succinatiphilus YIT 11850</name>
    <dbReference type="NCBI Taxonomy" id="742743"/>
    <lineage>
        <taxon>Bacteria</taxon>
        <taxon>Bacillati</taxon>
        <taxon>Bacillota</taxon>
        <taxon>Negativicutes</taxon>
        <taxon>Veillonellales</taxon>
        <taxon>Veillonellaceae</taxon>
        <taxon>Dialister</taxon>
    </lineage>
</organism>
<dbReference type="PRINTS" id="PR00762">
    <property type="entry name" value="CLCHANNEL"/>
</dbReference>
<dbReference type="PROSITE" id="PS51202">
    <property type="entry name" value="RCK_C"/>
    <property type="match status" value="1"/>
</dbReference>
<keyword evidence="7" id="KW-0868">Chloride</keyword>
<dbReference type="AlphaFoldDB" id="H1D329"/>
<dbReference type="CDD" id="cd01031">
    <property type="entry name" value="EriC"/>
    <property type="match status" value="1"/>
</dbReference>
<dbReference type="GO" id="GO:0008324">
    <property type="term" value="F:monoatomic cation transmembrane transporter activity"/>
    <property type="evidence" value="ECO:0007669"/>
    <property type="project" value="InterPro"/>
</dbReference>
<dbReference type="SUPFAM" id="SSF81340">
    <property type="entry name" value="Clc chloride channel"/>
    <property type="match status" value="1"/>
</dbReference>
<dbReference type="Pfam" id="PF00654">
    <property type="entry name" value="Voltage_CLC"/>
    <property type="match status" value="1"/>
</dbReference>
<dbReference type="PATRIC" id="fig|742743.3.peg.2035"/>
<feature type="transmembrane region" description="Helical" evidence="8">
    <location>
        <begin position="175"/>
        <end position="200"/>
    </location>
</feature>
<dbReference type="Pfam" id="PF02080">
    <property type="entry name" value="TrkA_C"/>
    <property type="match status" value="1"/>
</dbReference>
<reference evidence="10 11" key="1">
    <citation type="submission" date="2011-11" db="EMBL/GenBank/DDBJ databases">
        <title>The Genome Sequence of Dialister succinatiphilus YIT 11850.</title>
        <authorList>
            <consortium name="The Broad Institute Genome Sequencing Platform"/>
            <person name="Earl A."/>
            <person name="Ward D."/>
            <person name="Feldgarden M."/>
            <person name="Gevers D."/>
            <person name="Morotomi M."/>
            <person name="Young S.K."/>
            <person name="Zeng Q."/>
            <person name="Gargeya S."/>
            <person name="Fitzgerald M."/>
            <person name="Haas B."/>
            <person name="Abouelleil A."/>
            <person name="Alvarado L."/>
            <person name="Arachchi H.M."/>
            <person name="Berlin A."/>
            <person name="Brown A."/>
            <person name="Chapman S.B."/>
            <person name="Dunbar C."/>
            <person name="Gearin G."/>
            <person name="Goldberg J."/>
            <person name="Griggs A."/>
            <person name="Gujja S."/>
            <person name="Heiman D."/>
            <person name="Howarth C."/>
            <person name="Lui A."/>
            <person name="MacDonald P.J.P."/>
            <person name="Montmayeur A."/>
            <person name="Murphy C."/>
            <person name="Neiman D."/>
            <person name="Pearson M."/>
            <person name="Priest M."/>
            <person name="Roberts A."/>
            <person name="Saif S."/>
            <person name="Shea T."/>
            <person name="Sisk P."/>
            <person name="Stolte C."/>
            <person name="Sykes S."/>
            <person name="Wortman J."/>
            <person name="Nusbaum C."/>
            <person name="Birren B."/>
        </authorList>
    </citation>
    <scope>NUCLEOTIDE SEQUENCE [LARGE SCALE GENOMIC DNA]</scope>
    <source>
        <strain evidence="10 11">YIT 11850</strain>
    </source>
</reference>
<evidence type="ECO:0000256" key="4">
    <source>
        <dbReference type="ARBA" id="ARBA00022989"/>
    </source>
</evidence>
<sequence length="541" mass="58558">MKEDSSSQSMSRQLFETYVALDNWHTFRLRLFIEGIFVGIFGGLCISLFRFLLGEAEALRIYAYNAFLIPAVAKENFIPLCLWAAALVVTGFLLYRMCLYAPMAGGSGIPQVKGVILGLYKMKWFRILWVKIIAGALGIGAGLSLGREGPSIQIGAVAGQGLSRLLGRTRMEERYLITSGASAGLAAAFNAPLAGMMFALEELHRNFSGAVLLPTMTSAITATIVTHFFFGRSTSFHFLNLVPMPAEHLGLVVLIAISAGFAGIIFNYGLLHTGSFYNLPFFKNQYVKILFALFSACLLGFFLPQVLGGGNTLVDQLAAGRFTSLSFLVLLLIGKYVFTLISYGCGVPGGFFLPLLVVGALLGSVEAHVLVSLELINEVYTPNIIIIGMVSLFAASVRSPITGTLLILEMTGDFGHLMALALGSAVAYITAELLKGEPIYDALLKKSLSAKPDRACEEERNIVEVPIGSGSLLEGKKIRDVPRMKQTIIIDLKRHGESVIPDPDIRLQADDFLYILTASKNAAALKQLGEEPAPLKRGRKS</sequence>
<evidence type="ECO:0000313" key="10">
    <source>
        <dbReference type="EMBL" id="EHO62062.1"/>
    </source>
</evidence>
<feature type="transmembrane region" description="Helical" evidence="8">
    <location>
        <begin position="31"/>
        <end position="53"/>
    </location>
</feature>
<dbReference type="GO" id="GO:0005247">
    <property type="term" value="F:voltage-gated chloride channel activity"/>
    <property type="evidence" value="ECO:0007669"/>
    <property type="project" value="TreeGrafter"/>
</dbReference>
<dbReference type="PANTHER" id="PTHR45711:SF6">
    <property type="entry name" value="CHLORIDE CHANNEL PROTEIN"/>
    <property type="match status" value="1"/>
</dbReference>
<proteinExistence type="predicted"/>
<evidence type="ECO:0000259" key="9">
    <source>
        <dbReference type="PROSITE" id="PS51202"/>
    </source>
</evidence>
<dbReference type="Gene3D" id="1.10.3080.10">
    <property type="entry name" value="Clc chloride channel"/>
    <property type="match status" value="1"/>
</dbReference>
<protein>
    <recommendedName>
        <fullName evidence="9">RCK C-terminal domain-containing protein</fullName>
    </recommendedName>
</protein>